<feature type="transmembrane region" description="Helical" evidence="1">
    <location>
        <begin position="237"/>
        <end position="257"/>
    </location>
</feature>
<dbReference type="Proteomes" id="UP001201985">
    <property type="component" value="Unassembled WGS sequence"/>
</dbReference>
<proteinExistence type="predicted"/>
<protein>
    <submittedName>
        <fullName evidence="2">DUF2182 domain-containing protein</fullName>
    </submittedName>
</protein>
<gene>
    <name evidence="2" type="ORF">MON41_14175</name>
</gene>
<dbReference type="RefSeq" id="WP_157985975.1">
    <property type="nucleotide sequence ID" value="NZ_JALBUU010000016.1"/>
</dbReference>
<keyword evidence="1" id="KW-0472">Membrane</keyword>
<dbReference type="InterPro" id="IPR018688">
    <property type="entry name" value="PpoB2-like"/>
</dbReference>
<evidence type="ECO:0000313" key="3">
    <source>
        <dbReference type="Proteomes" id="UP001201985"/>
    </source>
</evidence>
<organism evidence="2 3">
    <name type="scientific">Teichococcus vastitatis</name>
    <dbReference type="NCBI Taxonomy" id="2307076"/>
    <lineage>
        <taxon>Bacteria</taxon>
        <taxon>Pseudomonadati</taxon>
        <taxon>Pseudomonadota</taxon>
        <taxon>Alphaproteobacteria</taxon>
        <taxon>Acetobacterales</taxon>
        <taxon>Roseomonadaceae</taxon>
        <taxon>Roseomonas</taxon>
    </lineage>
</organism>
<dbReference type="EMBL" id="JALBUU010000016">
    <property type="protein sequence ID" value="MCI0754879.1"/>
    <property type="molecule type" value="Genomic_DNA"/>
</dbReference>
<reference evidence="2 3" key="1">
    <citation type="submission" date="2022-03" db="EMBL/GenBank/DDBJ databases">
        <title>Complete genome analysis of Roseomonas KG 17.1 : a prolific producer of plant growth promoters.</title>
        <authorList>
            <person name="Saadouli I."/>
            <person name="Najjari A."/>
            <person name="Mosbah A."/>
            <person name="Ouzari H.I."/>
        </authorList>
    </citation>
    <scope>NUCLEOTIDE SEQUENCE [LARGE SCALE GENOMIC DNA]</scope>
    <source>
        <strain evidence="2 3">KG17-1</strain>
    </source>
</reference>
<sequence>MAAAVLALAAVSWLAMAWLHGHGFADWPASHPLQAAAGHGAHTHGAHVHGTAGWNVPPAMLWLAGWVVMVLAMMLPTALPFLRELSRLLGGRSHSGRLVAAGAAGFVLAWMVAGAALLTAGTVLNGIVGRLDWVGSHPALPAGAAAILAGAYQFTGLKRACLAACRSPAGLLMARWRADAPLRAATSSGLHYGLVCIGCCWALMTLGLLVGALALPVMVLTAVVMAAERMLPWVRPLVPLQAALCAAVGLLLLSGILPPAAGWP</sequence>
<keyword evidence="1" id="KW-1133">Transmembrane helix</keyword>
<evidence type="ECO:0000313" key="2">
    <source>
        <dbReference type="EMBL" id="MCI0754879.1"/>
    </source>
</evidence>
<accession>A0ABS9W6F5</accession>
<keyword evidence="3" id="KW-1185">Reference proteome</keyword>
<feature type="transmembrane region" description="Helical" evidence="1">
    <location>
        <begin position="192"/>
        <end position="225"/>
    </location>
</feature>
<feature type="transmembrane region" description="Helical" evidence="1">
    <location>
        <begin position="59"/>
        <end position="82"/>
    </location>
</feature>
<comment type="caution">
    <text evidence="2">The sequence shown here is derived from an EMBL/GenBank/DDBJ whole genome shotgun (WGS) entry which is preliminary data.</text>
</comment>
<name>A0ABS9W6F5_9PROT</name>
<feature type="transmembrane region" description="Helical" evidence="1">
    <location>
        <begin position="103"/>
        <end position="128"/>
    </location>
</feature>
<keyword evidence="1" id="KW-0812">Transmembrane</keyword>
<evidence type="ECO:0000256" key="1">
    <source>
        <dbReference type="SAM" id="Phobius"/>
    </source>
</evidence>
<dbReference type="Pfam" id="PF09948">
    <property type="entry name" value="PpoB2"/>
    <property type="match status" value="1"/>
</dbReference>